<keyword evidence="4" id="KW-1185">Reference proteome</keyword>
<proteinExistence type="predicted"/>
<feature type="compositionally biased region" description="Basic residues" evidence="1">
    <location>
        <begin position="42"/>
        <end position="54"/>
    </location>
</feature>
<evidence type="ECO:0000313" key="4">
    <source>
        <dbReference type="Proteomes" id="UP000644147"/>
    </source>
</evidence>
<feature type="signal peptide" evidence="2">
    <location>
        <begin position="1"/>
        <end position="19"/>
    </location>
</feature>
<name>A0ABS1BY23_9BACT</name>
<accession>A0ABS1BY23</accession>
<feature type="chain" id="PRO_5047210854" description="Secreted protein" evidence="2">
    <location>
        <begin position="20"/>
        <end position="70"/>
    </location>
</feature>
<evidence type="ECO:0008006" key="5">
    <source>
        <dbReference type="Google" id="ProtNLM"/>
    </source>
</evidence>
<sequence length="70" mass="7982">MKTLLLALTFMLSISLSHADEGDKKRKQTNVPKGKITYSEHKSKRTVSKKRVPKKSMFAGEGLHKSKRLR</sequence>
<dbReference type="EMBL" id="JAEHFX010000001">
    <property type="protein sequence ID" value="MBK0401969.1"/>
    <property type="molecule type" value="Genomic_DNA"/>
</dbReference>
<dbReference type="Proteomes" id="UP000644147">
    <property type="component" value="Unassembled WGS sequence"/>
</dbReference>
<evidence type="ECO:0000256" key="1">
    <source>
        <dbReference type="SAM" id="MobiDB-lite"/>
    </source>
</evidence>
<evidence type="ECO:0000256" key="2">
    <source>
        <dbReference type="SAM" id="SignalP"/>
    </source>
</evidence>
<dbReference type="RefSeq" id="WP_200504568.1">
    <property type="nucleotide sequence ID" value="NZ_JAEHFX010000001.1"/>
</dbReference>
<reference evidence="3 4" key="1">
    <citation type="submission" date="2020-12" db="EMBL/GenBank/DDBJ databases">
        <title>Bacterial novel species Adhaeribacter sp. BT258 isolated from soil.</title>
        <authorList>
            <person name="Jung H.-Y."/>
        </authorList>
    </citation>
    <scope>NUCLEOTIDE SEQUENCE [LARGE SCALE GENOMIC DNA]</scope>
    <source>
        <strain evidence="3 4">BT258</strain>
    </source>
</reference>
<organism evidence="3 4">
    <name type="scientific">Adhaeribacter terrigena</name>
    <dbReference type="NCBI Taxonomy" id="2793070"/>
    <lineage>
        <taxon>Bacteria</taxon>
        <taxon>Pseudomonadati</taxon>
        <taxon>Bacteroidota</taxon>
        <taxon>Cytophagia</taxon>
        <taxon>Cytophagales</taxon>
        <taxon>Hymenobacteraceae</taxon>
        <taxon>Adhaeribacter</taxon>
    </lineage>
</organism>
<feature type="region of interest" description="Disordered" evidence="1">
    <location>
        <begin position="19"/>
        <end position="70"/>
    </location>
</feature>
<gene>
    <name evidence="3" type="ORF">I5M27_03170</name>
</gene>
<protein>
    <recommendedName>
        <fullName evidence="5">Secreted protein</fullName>
    </recommendedName>
</protein>
<keyword evidence="2" id="KW-0732">Signal</keyword>
<comment type="caution">
    <text evidence="3">The sequence shown here is derived from an EMBL/GenBank/DDBJ whole genome shotgun (WGS) entry which is preliminary data.</text>
</comment>
<evidence type="ECO:0000313" key="3">
    <source>
        <dbReference type="EMBL" id="MBK0401969.1"/>
    </source>
</evidence>